<sequence>MATPASPSSSPRIPSPPPLAEVQEPPTSPGLGSYEDNTNILDANSIDAGAGRRIRPGTKREDMAEGPPLVELQEIDSAFQLTEHLKALHYHHTHPPSSTTVHPITASLARDFSHPPPNTSKEIWLYELARFLIQKTNAIIVHLFADDPPCSPATCPEMRASEWQYLCAVHDPPKSCSAIDYCCHTLDWAATSLTSSKMFPSRLGLGSGSAGGGGGSDKMLQQQMKEITNIFRRVYRIYAHAWFQHRDMFWRVEESTGLYIFFKTVCDEYGMIQPENYTIPLEAEGGGPATEDQVQERAPLPPMILRPEGSEGKGESAGSKALSRGDTTKRHTRIPSNMAPLTTVIQEEAEDEDETKPSLDRQITAVPAETLTEDDAKDQSKDGNAPEAFPEFETEVSNKALKQEDESAPKPSIIEATPVDNKAQVDPAEDEEDADVTVVEAETEAERDSSGVEIKVEAVEVEDEESVETAPEVVADPGAKAGDAAEAGKSVAD</sequence>
<protein>
    <recommendedName>
        <fullName evidence="5">Mob1 family protein</fullName>
    </recommendedName>
</protein>
<dbReference type="Proteomes" id="UP000033647">
    <property type="component" value="Unassembled WGS sequence"/>
</dbReference>
<reference evidence="3 4" key="1">
    <citation type="submission" date="2015-03" db="EMBL/GenBank/DDBJ databases">
        <title>RNA-seq based gene annotation and comparative genomics of four Zymoseptoria species reveal species-specific pathogenicity related genes and transposable element activity.</title>
        <authorList>
            <person name="Grandaubert J."/>
            <person name="Bhattacharyya A."/>
            <person name="Stukenbrock E.H."/>
        </authorList>
    </citation>
    <scope>NUCLEOTIDE SEQUENCE [LARGE SCALE GENOMIC DNA]</scope>
    <source>
        <strain evidence="3 4">Zb18110</strain>
    </source>
</reference>
<dbReference type="InterPro" id="IPR036703">
    <property type="entry name" value="MOB_kinase_act_sf"/>
</dbReference>
<keyword evidence="1" id="KW-0479">Metal-binding</keyword>
<feature type="binding site" evidence="1">
    <location>
        <position position="155"/>
    </location>
    <ligand>
        <name>Zn(2+)</name>
        <dbReference type="ChEBI" id="CHEBI:29105"/>
    </ligand>
</feature>
<dbReference type="SUPFAM" id="SSF101152">
    <property type="entry name" value="Mob1/phocein"/>
    <property type="match status" value="1"/>
</dbReference>
<comment type="caution">
    <text evidence="3">The sequence shown here is derived from an EMBL/GenBank/DDBJ whole genome shotgun (WGS) entry which is preliminary data.</text>
</comment>
<accession>A0A0F4GTT5</accession>
<name>A0A0F4GTT5_9PEZI</name>
<dbReference type="STRING" id="1047168.A0A0F4GTT5"/>
<feature type="region of interest" description="Disordered" evidence="2">
    <location>
        <begin position="302"/>
        <end position="493"/>
    </location>
</feature>
<feature type="binding site" evidence="1">
    <location>
        <position position="150"/>
    </location>
    <ligand>
        <name>Zn(2+)</name>
        <dbReference type="ChEBI" id="CHEBI:29105"/>
    </ligand>
</feature>
<organism evidence="3 4">
    <name type="scientific">Zymoseptoria brevis</name>
    <dbReference type="NCBI Taxonomy" id="1047168"/>
    <lineage>
        <taxon>Eukaryota</taxon>
        <taxon>Fungi</taxon>
        <taxon>Dikarya</taxon>
        <taxon>Ascomycota</taxon>
        <taxon>Pezizomycotina</taxon>
        <taxon>Dothideomycetes</taxon>
        <taxon>Dothideomycetidae</taxon>
        <taxon>Mycosphaerellales</taxon>
        <taxon>Mycosphaerellaceae</taxon>
        <taxon>Zymoseptoria</taxon>
    </lineage>
</organism>
<feature type="binding site" evidence="1">
    <location>
        <position position="245"/>
    </location>
    <ligand>
        <name>Zn(2+)</name>
        <dbReference type="ChEBI" id="CHEBI:29105"/>
    </ligand>
</feature>
<feature type="compositionally biased region" description="Basic and acidic residues" evidence="2">
    <location>
        <begin position="444"/>
        <end position="458"/>
    </location>
</feature>
<gene>
    <name evidence="3" type="ORF">TI39_contig311g00004</name>
</gene>
<feature type="binding site" evidence="1">
    <location>
        <position position="240"/>
    </location>
    <ligand>
        <name>Zn(2+)</name>
        <dbReference type="ChEBI" id="CHEBI:29105"/>
    </ligand>
</feature>
<dbReference type="InterPro" id="IPR005301">
    <property type="entry name" value="MOB_kinase_act_fam"/>
</dbReference>
<dbReference type="SMART" id="SM01388">
    <property type="entry name" value="Mob1_phocein"/>
    <property type="match status" value="1"/>
</dbReference>
<dbReference type="Gene3D" id="1.20.140.30">
    <property type="entry name" value="MOB kinase activator"/>
    <property type="match status" value="1"/>
</dbReference>
<dbReference type="PANTHER" id="PTHR22599">
    <property type="entry name" value="MPS ONE BINDER KINASE ACTIVATOR-LIKE MOB"/>
    <property type="match status" value="1"/>
</dbReference>
<dbReference type="EMBL" id="LAFY01000303">
    <property type="protein sequence ID" value="KJY00827.1"/>
    <property type="molecule type" value="Genomic_DNA"/>
</dbReference>
<evidence type="ECO:0000313" key="3">
    <source>
        <dbReference type="EMBL" id="KJY00827.1"/>
    </source>
</evidence>
<feature type="compositionally biased region" description="Acidic residues" evidence="2">
    <location>
        <begin position="427"/>
        <end position="443"/>
    </location>
</feature>
<evidence type="ECO:0000256" key="2">
    <source>
        <dbReference type="SAM" id="MobiDB-lite"/>
    </source>
</evidence>
<evidence type="ECO:0000313" key="4">
    <source>
        <dbReference type="Proteomes" id="UP000033647"/>
    </source>
</evidence>
<dbReference type="Pfam" id="PF03637">
    <property type="entry name" value="Mob1_phocein"/>
    <property type="match status" value="1"/>
</dbReference>
<feature type="compositionally biased region" description="Low complexity" evidence="2">
    <location>
        <begin position="1"/>
        <end position="12"/>
    </location>
</feature>
<keyword evidence="1" id="KW-0862">Zinc</keyword>
<keyword evidence="4" id="KW-1185">Reference proteome</keyword>
<feature type="compositionally biased region" description="Low complexity" evidence="2">
    <location>
        <begin position="468"/>
        <end position="493"/>
    </location>
</feature>
<dbReference type="AlphaFoldDB" id="A0A0F4GTT5"/>
<feature type="region of interest" description="Disordered" evidence="2">
    <location>
        <begin position="1"/>
        <end position="65"/>
    </location>
</feature>
<evidence type="ECO:0000256" key="1">
    <source>
        <dbReference type="PIRSR" id="PIRSR605301-1"/>
    </source>
</evidence>
<dbReference type="OrthoDB" id="10262609at2759"/>
<proteinExistence type="predicted"/>
<evidence type="ECO:0008006" key="5">
    <source>
        <dbReference type="Google" id="ProtNLM"/>
    </source>
</evidence>